<feature type="transmembrane region" description="Helical" evidence="7">
    <location>
        <begin position="67"/>
        <end position="84"/>
    </location>
</feature>
<keyword evidence="5 7" id="KW-1133">Transmembrane helix</keyword>
<evidence type="ECO:0000256" key="4">
    <source>
        <dbReference type="ARBA" id="ARBA00022692"/>
    </source>
</evidence>
<gene>
    <name evidence="9" type="ORF">SAMN05216214_108172</name>
</gene>
<feature type="transmembrane region" description="Helical" evidence="7">
    <location>
        <begin position="153"/>
        <end position="173"/>
    </location>
</feature>
<comment type="similarity">
    <text evidence="2">Belongs to the UPF0126 family.</text>
</comment>
<dbReference type="STRING" id="1429083.GCA_001885685_00079"/>
<dbReference type="Pfam" id="PF03458">
    <property type="entry name" value="Gly_transporter"/>
    <property type="match status" value="2"/>
</dbReference>
<evidence type="ECO:0000256" key="7">
    <source>
        <dbReference type="SAM" id="Phobius"/>
    </source>
</evidence>
<sequence>MNETTLFYLSDLFGVAVFAITGALMAGRKSMDIFGVLVVAFVTALGGGTLRDVILGRHPVSWIGDETYLTVVTLAALGTVLWVKMTRPIHELGLQVADAFGLAVFTVIGTQVALAHEVPTSAAVIFGVMTGVAGGVIRDMICNDIPLIFHKELYATPCILGSLTYIGLQPLALPSYIEVLGAMAVVLAVRLGAIFFHWQLPRFHLLDRDEQQDL</sequence>
<dbReference type="PANTHER" id="PTHR30506">
    <property type="entry name" value="INNER MEMBRANE PROTEIN"/>
    <property type="match status" value="1"/>
</dbReference>
<feature type="transmembrane region" description="Helical" evidence="7">
    <location>
        <begin position="122"/>
        <end position="141"/>
    </location>
</feature>
<dbReference type="Proteomes" id="UP000185766">
    <property type="component" value="Unassembled WGS sequence"/>
</dbReference>
<reference evidence="9 10" key="1">
    <citation type="submission" date="2016-10" db="EMBL/GenBank/DDBJ databases">
        <authorList>
            <person name="de Groot N.N."/>
        </authorList>
    </citation>
    <scope>NUCLEOTIDE SEQUENCE [LARGE SCALE GENOMIC DNA]</scope>
    <source>
        <strain evidence="9 10">JCM 19513</strain>
    </source>
</reference>
<protein>
    <submittedName>
        <fullName evidence="9">Uncharacterized membrane protein YeiH</fullName>
    </submittedName>
</protein>
<evidence type="ECO:0000259" key="8">
    <source>
        <dbReference type="Pfam" id="PF03458"/>
    </source>
</evidence>
<feature type="domain" description="Glycine transporter" evidence="8">
    <location>
        <begin position="9"/>
        <end position="82"/>
    </location>
</feature>
<keyword evidence="4 7" id="KW-0812">Transmembrane</keyword>
<feature type="domain" description="Glycine transporter" evidence="8">
    <location>
        <begin position="96"/>
        <end position="169"/>
    </location>
</feature>
<feature type="transmembrane region" description="Helical" evidence="7">
    <location>
        <begin position="179"/>
        <end position="198"/>
    </location>
</feature>
<evidence type="ECO:0000256" key="3">
    <source>
        <dbReference type="ARBA" id="ARBA00022475"/>
    </source>
</evidence>
<dbReference type="EMBL" id="FOAS01000008">
    <property type="protein sequence ID" value="SEL13985.1"/>
    <property type="molecule type" value="Genomic_DNA"/>
</dbReference>
<proteinExistence type="inferred from homology"/>
<keyword evidence="3" id="KW-1003">Cell membrane</keyword>
<feature type="transmembrane region" description="Helical" evidence="7">
    <location>
        <begin position="96"/>
        <end position="116"/>
    </location>
</feature>
<organism evidence="9 10">
    <name type="scientific">Atopomonas hussainii</name>
    <dbReference type="NCBI Taxonomy" id="1429083"/>
    <lineage>
        <taxon>Bacteria</taxon>
        <taxon>Pseudomonadati</taxon>
        <taxon>Pseudomonadota</taxon>
        <taxon>Gammaproteobacteria</taxon>
        <taxon>Pseudomonadales</taxon>
        <taxon>Pseudomonadaceae</taxon>
        <taxon>Atopomonas</taxon>
    </lineage>
</organism>
<evidence type="ECO:0000256" key="2">
    <source>
        <dbReference type="ARBA" id="ARBA00008193"/>
    </source>
</evidence>
<evidence type="ECO:0000313" key="9">
    <source>
        <dbReference type="EMBL" id="SEL13985.1"/>
    </source>
</evidence>
<accession>A0A1H7MTI6</accession>
<comment type="subcellular location">
    <subcellularLocation>
        <location evidence="1">Cell membrane</location>
        <topology evidence="1">Multi-pass membrane protein</topology>
    </subcellularLocation>
</comment>
<dbReference type="RefSeq" id="WP_074867683.1">
    <property type="nucleotide sequence ID" value="NZ_FOAS01000008.1"/>
</dbReference>
<dbReference type="AlphaFoldDB" id="A0A1H7MTI6"/>
<evidence type="ECO:0000313" key="10">
    <source>
        <dbReference type="Proteomes" id="UP000185766"/>
    </source>
</evidence>
<dbReference type="InterPro" id="IPR005115">
    <property type="entry name" value="Gly_transporter"/>
</dbReference>
<feature type="transmembrane region" description="Helical" evidence="7">
    <location>
        <begin position="33"/>
        <end position="55"/>
    </location>
</feature>
<keyword evidence="6 7" id="KW-0472">Membrane</keyword>
<evidence type="ECO:0000256" key="1">
    <source>
        <dbReference type="ARBA" id="ARBA00004651"/>
    </source>
</evidence>
<dbReference type="PANTHER" id="PTHR30506:SF3">
    <property type="entry name" value="UPF0126 INNER MEMBRANE PROTEIN YADS-RELATED"/>
    <property type="match status" value="1"/>
</dbReference>
<dbReference type="GO" id="GO:0005886">
    <property type="term" value="C:plasma membrane"/>
    <property type="evidence" value="ECO:0007669"/>
    <property type="project" value="UniProtKB-SubCell"/>
</dbReference>
<name>A0A1H7MTI6_9GAMM</name>
<evidence type="ECO:0000256" key="6">
    <source>
        <dbReference type="ARBA" id="ARBA00023136"/>
    </source>
</evidence>
<feature type="transmembrane region" description="Helical" evidence="7">
    <location>
        <begin position="6"/>
        <end position="26"/>
    </location>
</feature>
<evidence type="ECO:0000256" key="5">
    <source>
        <dbReference type="ARBA" id="ARBA00022989"/>
    </source>
</evidence>
<keyword evidence="10" id="KW-1185">Reference proteome</keyword>